<dbReference type="AlphaFoldDB" id="A0A8J4DTQ8"/>
<evidence type="ECO:0000259" key="9">
    <source>
        <dbReference type="Pfam" id="PF04545"/>
    </source>
</evidence>
<keyword evidence="3 6" id="KW-0731">Sigma factor</keyword>
<gene>
    <name evidence="10" type="ORF">Val02_64420</name>
</gene>
<dbReference type="InterPro" id="IPR000838">
    <property type="entry name" value="RNA_pol_sigma70_ECF_CS"/>
</dbReference>
<dbReference type="Proteomes" id="UP000619260">
    <property type="component" value="Unassembled WGS sequence"/>
</dbReference>
<dbReference type="GO" id="GO:0016987">
    <property type="term" value="F:sigma factor activity"/>
    <property type="evidence" value="ECO:0007669"/>
    <property type="project" value="UniProtKB-KW"/>
</dbReference>
<sequence length="192" mass="21318">MSARSRETTPDQHITRNPGPKSQNETDANGRMRALHDTHAAPLLRYLLRLTLGDRELAEDLLQEVLLRAWRNIHDLPAEGEGLRPWLYTVARNAAIDAARARQARPSEVHLTDITRLPATGDAVERMVAVQTVRSSLPALTPEHRSVLVELYYRGSTTAEAAERLGIPEGTVKSRTFYALRALGIAIGDEKV</sequence>
<evidence type="ECO:0000256" key="7">
    <source>
        <dbReference type="SAM" id="MobiDB-lite"/>
    </source>
</evidence>
<feature type="domain" description="RNA polymerase sigma-70 region 2" evidence="8">
    <location>
        <begin position="38"/>
        <end position="103"/>
    </location>
</feature>
<evidence type="ECO:0000256" key="4">
    <source>
        <dbReference type="ARBA" id="ARBA00023125"/>
    </source>
</evidence>
<dbReference type="PANTHER" id="PTHR43133:SF52">
    <property type="entry name" value="ECF RNA POLYMERASE SIGMA FACTOR SIGL"/>
    <property type="match status" value="1"/>
</dbReference>
<keyword evidence="4 6" id="KW-0238">DNA-binding</keyword>
<dbReference type="InterPro" id="IPR007627">
    <property type="entry name" value="RNA_pol_sigma70_r2"/>
</dbReference>
<keyword evidence="11" id="KW-1185">Reference proteome</keyword>
<dbReference type="Pfam" id="PF04545">
    <property type="entry name" value="Sigma70_r4"/>
    <property type="match status" value="1"/>
</dbReference>
<dbReference type="PROSITE" id="PS01063">
    <property type="entry name" value="SIGMA70_ECF"/>
    <property type="match status" value="1"/>
</dbReference>
<dbReference type="CDD" id="cd06171">
    <property type="entry name" value="Sigma70_r4"/>
    <property type="match status" value="1"/>
</dbReference>
<evidence type="ECO:0000259" key="8">
    <source>
        <dbReference type="Pfam" id="PF04542"/>
    </source>
</evidence>
<reference evidence="10" key="1">
    <citation type="submission" date="2021-01" db="EMBL/GenBank/DDBJ databases">
        <title>Whole genome shotgun sequence of Virgisporangium aliadipatigenens NBRC 105644.</title>
        <authorList>
            <person name="Komaki H."/>
            <person name="Tamura T."/>
        </authorList>
    </citation>
    <scope>NUCLEOTIDE SEQUENCE</scope>
    <source>
        <strain evidence="10">NBRC 105644</strain>
    </source>
</reference>
<feature type="domain" description="RNA polymerase sigma-70 region 4" evidence="9">
    <location>
        <begin position="137"/>
        <end position="183"/>
    </location>
</feature>
<organism evidence="10 11">
    <name type="scientific">Virgisporangium aliadipatigenens</name>
    <dbReference type="NCBI Taxonomy" id="741659"/>
    <lineage>
        <taxon>Bacteria</taxon>
        <taxon>Bacillati</taxon>
        <taxon>Actinomycetota</taxon>
        <taxon>Actinomycetes</taxon>
        <taxon>Micromonosporales</taxon>
        <taxon>Micromonosporaceae</taxon>
        <taxon>Virgisporangium</taxon>
    </lineage>
</organism>
<dbReference type="PANTHER" id="PTHR43133">
    <property type="entry name" value="RNA POLYMERASE ECF-TYPE SIGMA FACTO"/>
    <property type="match status" value="1"/>
</dbReference>
<dbReference type="InterPro" id="IPR036388">
    <property type="entry name" value="WH-like_DNA-bd_sf"/>
</dbReference>
<dbReference type="Gene3D" id="1.10.10.10">
    <property type="entry name" value="Winged helix-like DNA-binding domain superfamily/Winged helix DNA-binding domain"/>
    <property type="match status" value="1"/>
</dbReference>
<accession>A0A8J4DTQ8</accession>
<dbReference type="GO" id="GO:0003677">
    <property type="term" value="F:DNA binding"/>
    <property type="evidence" value="ECO:0007669"/>
    <property type="project" value="UniProtKB-KW"/>
</dbReference>
<dbReference type="InterPro" id="IPR039425">
    <property type="entry name" value="RNA_pol_sigma-70-like"/>
</dbReference>
<evidence type="ECO:0000313" key="11">
    <source>
        <dbReference type="Proteomes" id="UP000619260"/>
    </source>
</evidence>
<dbReference type="Pfam" id="PF04542">
    <property type="entry name" value="Sigma70_r2"/>
    <property type="match status" value="1"/>
</dbReference>
<evidence type="ECO:0000313" key="10">
    <source>
        <dbReference type="EMBL" id="GIJ49556.1"/>
    </source>
</evidence>
<evidence type="ECO:0000256" key="2">
    <source>
        <dbReference type="ARBA" id="ARBA00023015"/>
    </source>
</evidence>
<evidence type="ECO:0000256" key="1">
    <source>
        <dbReference type="ARBA" id="ARBA00010641"/>
    </source>
</evidence>
<dbReference type="InterPro" id="IPR013324">
    <property type="entry name" value="RNA_pol_sigma_r3/r4-like"/>
</dbReference>
<dbReference type="EMBL" id="BOPF01000028">
    <property type="protein sequence ID" value="GIJ49556.1"/>
    <property type="molecule type" value="Genomic_DNA"/>
</dbReference>
<keyword evidence="2 6" id="KW-0805">Transcription regulation</keyword>
<evidence type="ECO:0000256" key="6">
    <source>
        <dbReference type="RuleBase" id="RU000716"/>
    </source>
</evidence>
<proteinExistence type="inferred from homology"/>
<dbReference type="SUPFAM" id="SSF88946">
    <property type="entry name" value="Sigma2 domain of RNA polymerase sigma factors"/>
    <property type="match status" value="1"/>
</dbReference>
<dbReference type="GO" id="GO:0006352">
    <property type="term" value="P:DNA-templated transcription initiation"/>
    <property type="evidence" value="ECO:0007669"/>
    <property type="project" value="InterPro"/>
</dbReference>
<dbReference type="InterPro" id="IPR013325">
    <property type="entry name" value="RNA_pol_sigma_r2"/>
</dbReference>
<dbReference type="InterPro" id="IPR014284">
    <property type="entry name" value="RNA_pol_sigma-70_dom"/>
</dbReference>
<name>A0A8J4DTQ8_9ACTN</name>
<feature type="compositionally biased region" description="Basic and acidic residues" evidence="7">
    <location>
        <begin position="1"/>
        <end position="14"/>
    </location>
</feature>
<dbReference type="Gene3D" id="1.10.1740.10">
    <property type="match status" value="1"/>
</dbReference>
<keyword evidence="5 6" id="KW-0804">Transcription</keyword>
<dbReference type="SUPFAM" id="SSF88659">
    <property type="entry name" value="Sigma3 and sigma4 domains of RNA polymerase sigma factors"/>
    <property type="match status" value="1"/>
</dbReference>
<comment type="similarity">
    <text evidence="1 6">Belongs to the sigma-70 factor family. ECF subfamily.</text>
</comment>
<feature type="region of interest" description="Disordered" evidence="7">
    <location>
        <begin position="1"/>
        <end position="28"/>
    </location>
</feature>
<evidence type="ECO:0000256" key="3">
    <source>
        <dbReference type="ARBA" id="ARBA00023082"/>
    </source>
</evidence>
<protein>
    <recommendedName>
        <fullName evidence="6">RNA polymerase sigma factor</fullName>
    </recommendedName>
</protein>
<comment type="caution">
    <text evidence="10">The sequence shown here is derived from an EMBL/GenBank/DDBJ whole genome shotgun (WGS) entry which is preliminary data.</text>
</comment>
<dbReference type="NCBIfam" id="TIGR02937">
    <property type="entry name" value="sigma70-ECF"/>
    <property type="match status" value="1"/>
</dbReference>
<dbReference type="InterPro" id="IPR007630">
    <property type="entry name" value="RNA_pol_sigma70_r4"/>
</dbReference>
<evidence type="ECO:0000256" key="5">
    <source>
        <dbReference type="ARBA" id="ARBA00023163"/>
    </source>
</evidence>